<organism evidence="2 3">
    <name type="scientific">Streptomyces halobius</name>
    <dbReference type="NCBI Taxonomy" id="2879846"/>
    <lineage>
        <taxon>Bacteria</taxon>
        <taxon>Bacillati</taxon>
        <taxon>Actinomycetota</taxon>
        <taxon>Actinomycetes</taxon>
        <taxon>Kitasatosporales</taxon>
        <taxon>Streptomycetaceae</taxon>
        <taxon>Streptomyces</taxon>
    </lineage>
</organism>
<evidence type="ECO:0000256" key="1">
    <source>
        <dbReference type="SAM" id="MobiDB-lite"/>
    </source>
</evidence>
<dbReference type="Gene3D" id="3.20.20.70">
    <property type="entry name" value="Aldolase class I"/>
    <property type="match status" value="1"/>
</dbReference>
<dbReference type="InterPro" id="IPR058240">
    <property type="entry name" value="rSAM_sf"/>
</dbReference>
<feature type="compositionally biased region" description="Low complexity" evidence="1">
    <location>
        <begin position="467"/>
        <end position="488"/>
    </location>
</feature>
<evidence type="ECO:0000313" key="2">
    <source>
        <dbReference type="EMBL" id="UQA97062.1"/>
    </source>
</evidence>
<reference evidence="2" key="1">
    <citation type="submission" date="2021-10" db="EMBL/GenBank/DDBJ databases">
        <title>Streptomyces nigrumlapis sp.nov.,an antimicrobial producing actinobacterium isolated from Black Gobi rocks.</title>
        <authorList>
            <person name="Wen Y."/>
            <person name="Zhang W."/>
            <person name="Liu X.G."/>
        </authorList>
    </citation>
    <scope>NUCLEOTIDE SEQUENCE</scope>
    <source>
        <strain evidence="2">ST13-2-2</strain>
    </source>
</reference>
<evidence type="ECO:0000313" key="3">
    <source>
        <dbReference type="Proteomes" id="UP000830115"/>
    </source>
</evidence>
<dbReference type="InterPro" id="IPR013785">
    <property type="entry name" value="Aldolase_TIM"/>
</dbReference>
<dbReference type="Proteomes" id="UP000830115">
    <property type="component" value="Chromosome"/>
</dbReference>
<dbReference type="EMBL" id="CP086322">
    <property type="protein sequence ID" value="UQA97062.1"/>
    <property type="molecule type" value="Genomic_DNA"/>
</dbReference>
<protein>
    <submittedName>
        <fullName evidence="2">Radical SAM domain-containing protein</fullName>
    </submittedName>
</protein>
<proteinExistence type="predicted"/>
<gene>
    <name evidence="2" type="ORF">K9S39_38965</name>
</gene>
<sequence>MGLVATLRAVERATRPYDPEFAEAMARRWAQLPGTAKTPGQIIGRHGVGCEGTHGVFPKCNLKCTPCYHSRDANQVRVDGPHTREQVAAQMGLLRRLRGPRAHTQLIGGEVSLLPPDDHAATLQIMREHGREPMSFTHGDFDYAYLQQLALGPDGKPRFGRLSFAAHFDKFMYGRRGIERPPNEKALNPYRRRFTAMFTRLKREHGVRYFLAHNMTVTPGNLDEIADVIRDNRDTGFGMFSFQPAAFLGDERRWKEEYRAATPDAVWAQIERGAGTRLDHHVFHNGDVRCNRTAYGFYTGDRWFPFLDGDDPRDLAVRDAFFRHLGKVNFTGTPPVLLAARLIRIIARHPATLAIALGWLARTAGRVGLTRLLVNRFRIRPVTFVMHLFMDAETVAPAWELTKRGETSQDPKLRETQERLAACQYSMAHPHNGTLVPACVQHSVLDPAENAQLRTQLPLVDTRTTKNPNNPANPANCPASQPASQPASRPVPKEKK</sequence>
<keyword evidence="3" id="KW-1185">Reference proteome</keyword>
<dbReference type="RefSeq" id="WP_248867980.1">
    <property type="nucleotide sequence ID" value="NZ_CP086322.1"/>
</dbReference>
<dbReference type="SUPFAM" id="SSF102114">
    <property type="entry name" value="Radical SAM enzymes"/>
    <property type="match status" value="1"/>
</dbReference>
<accession>A0ABY4MH76</accession>
<name>A0ABY4MH76_9ACTN</name>
<feature type="region of interest" description="Disordered" evidence="1">
    <location>
        <begin position="461"/>
        <end position="496"/>
    </location>
</feature>